<dbReference type="Gene3D" id="1.25.40.20">
    <property type="entry name" value="Ankyrin repeat-containing domain"/>
    <property type="match status" value="3"/>
</dbReference>
<sequence length="652" mass="74724">MNMWKSHNKVDVVSQKEDCFQELIEECKHLPPGSKLSYGLRNRLEKFSLASRREIVNRVKTGCAPLFIACRRGQLEIVEYLVSVCHADIEQRGCYEVPDDRSVHSVTPLWCAAVSGKLPVIEYLVEHGADINAVSDTGSTPVRSACFMTHLEIVQYLVAHGADINRPNFNGGTCLINSVQSAQLCKFLLKHRADVNARDIQNKTALHYAIQEHRLETTQLLLEHNADYNAKSKYGDDALQTACLKGAVAIFEYLIRTINYSKERLANAHELLGSTFLDEHNDLYTALKHWKIAQTIRETPEGVIPKRPVVPPREAFQFQREFTTMSELENIMADLDSIRIQSLLIAERILGAYHKDTVFRLMFRGASYADMMRYQRCIDLWRRALEIRVEKDSILYSDTCFTAQALVRFMVDYNEKHIPSDDNENTFVQRFEDSVATFRILTTDIAVARELLMVKPQYKRQLENFDKILKCITHLIYLMLQTSKTKDQRQLVVELVANLIRVNPKSATTDDTLLHMCVSKLNTIRSGYFMDEEPIVIFPEKEVIQFLLNLGAKVNARNESKCTPLHVATVPYNCSNWLVPLLLKYGAHIDQPNSSGECPADKVNESPFNLDIRLVNYISLKCLCARTVTKYKIPYVYQLPRTLEDFIHLHEP</sequence>
<organism evidence="4 5">
    <name type="scientific">Oryctes borbonicus</name>
    <dbReference type="NCBI Taxonomy" id="1629725"/>
    <lineage>
        <taxon>Eukaryota</taxon>
        <taxon>Metazoa</taxon>
        <taxon>Ecdysozoa</taxon>
        <taxon>Arthropoda</taxon>
        <taxon>Hexapoda</taxon>
        <taxon>Insecta</taxon>
        <taxon>Pterygota</taxon>
        <taxon>Neoptera</taxon>
        <taxon>Endopterygota</taxon>
        <taxon>Coleoptera</taxon>
        <taxon>Polyphaga</taxon>
        <taxon>Scarabaeiformia</taxon>
        <taxon>Scarabaeidae</taxon>
        <taxon>Dynastinae</taxon>
        <taxon>Oryctes</taxon>
    </lineage>
</organism>
<dbReference type="FunFam" id="1.25.40.20:FF:000466">
    <property type="entry name" value="Mann-cup, isoform B"/>
    <property type="match status" value="1"/>
</dbReference>
<gene>
    <name evidence="4" type="ORF">AMK59_4120</name>
</gene>
<keyword evidence="5" id="KW-1185">Reference proteome</keyword>
<dbReference type="PANTHER" id="PTHR24173:SF82">
    <property type="entry name" value="FI19351P1"/>
    <property type="match status" value="1"/>
</dbReference>
<reference evidence="4 5" key="1">
    <citation type="submission" date="2015-09" db="EMBL/GenBank/DDBJ databases">
        <title>Draft genome of the scarab beetle Oryctes borbonicus.</title>
        <authorList>
            <person name="Meyer J.M."/>
            <person name="Markov G.V."/>
            <person name="Baskaran P."/>
            <person name="Herrmann M."/>
            <person name="Sommer R.J."/>
            <person name="Roedelsperger C."/>
        </authorList>
    </citation>
    <scope>NUCLEOTIDE SEQUENCE [LARGE SCALE GENOMIC DNA]</scope>
    <source>
        <strain evidence="4">OB123</strain>
        <tissue evidence="4">Whole animal</tissue>
    </source>
</reference>
<accession>A0A0T6B8Y2</accession>
<dbReference type="AlphaFoldDB" id="A0A0T6B8Y2"/>
<feature type="repeat" description="ANK" evidence="3">
    <location>
        <begin position="201"/>
        <end position="233"/>
    </location>
</feature>
<dbReference type="Pfam" id="PF12796">
    <property type="entry name" value="Ank_2"/>
    <property type="match status" value="2"/>
</dbReference>
<evidence type="ECO:0000313" key="5">
    <source>
        <dbReference type="Proteomes" id="UP000051574"/>
    </source>
</evidence>
<proteinExistence type="predicted"/>
<dbReference type="Proteomes" id="UP000051574">
    <property type="component" value="Unassembled WGS sequence"/>
</dbReference>
<keyword evidence="2 3" id="KW-0040">ANK repeat</keyword>
<evidence type="ECO:0000256" key="1">
    <source>
        <dbReference type="ARBA" id="ARBA00022737"/>
    </source>
</evidence>
<protein>
    <submittedName>
        <fullName evidence="4">Ankyrin repeat-containing protein</fullName>
    </submittedName>
</protein>
<keyword evidence="1" id="KW-0677">Repeat</keyword>
<dbReference type="PROSITE" id="PS50297">
    <property type="entry name" value="ANK_REP_REGION"/>
    <property type="match status" value="3"/>
</dbReference>
<feature type="repeat" description="ANK" evidence="3">
    <location>
        <begin position="137"/>
        <end position="169"/>
    </location>
</feature>
<feature type="repeat" description="ANK" evidence="3">
    <location>
        <begin position="560"/>
        <end position="594"/>
    </location>
</feature>
<comment type="caution">
    <text evidence="4">The sequence shown here is derived from an EMBL/GenBank/DDBJ whole genome shotgun (WGS) entry which is preliminary data.</text>
</comment>
<feature type="repeat" description="ANK" evidence="3">
    <location>
        <begin position="104"/>
        <end position="136"/>
    </location>
</feature>
<dbReference type="EMBL" id="LJIG01009093">
    <property type="protein sequence ID" value="KRT83769.1"/>
    <property type="molecule type" value="Genomic_DNA"/>
</dbReference>
<name>A0A0T6B8Y2_9SCAR</name>
<dbReference type="SMART" id="SM00248">
    <property type="entry name" value="ANK"/>
    <property type="match status" value="7"/>
</dbReference>
<dbReference type="SUPFAM" id="SSF48403">
    <property type="entry name" value="Ankyrin repeat"/>
    <property type="match status" value="2"/>
</dbReference>
<evidence type="ECO:0000256" key="2">
    <source>
        <dbReference type="ARBA" id="ARBA00023043"/>
    </source>
</evidence>
<dbReference type="OrthoDB" id="3246549at2759"/>
<dbReference type="GO" id="GO:0006511">
    <property type="term" value="P:ubiquitin-dependent protein catabolic process"/>
    <property type="evidence" value="ECO:0007669"/>
    <property type="project" value="TreeGrafter"/>
</dbReference>
<dbReference type="PROSITE" id="PS50088">
    <property type="entry name" value="ANK_REPEAT"/>
    <property type="match status" value="4"/>
</dbReference>
<dbReference type="PANTHER" id="PTHR24173">
    <property type="entry name" value="ANKYRIN REPEAT CONTAINING"/>
    <property type="match status" value="1"/>
</dbReference>
<evidence type="ECO:0000256" key="3">
    <source>
        <dbReference type="PROSITE-ProRule" id="PRU00023"/>
    </source>
</evidence>
<dbReference type="InterPro" id="IPR002110">
    <property type="entry name" value="Ankyrin_rpt"/>
</dbReference>
<dbReference type="InterPro" id="IPR036770">
    <property type="entry name" value="Ankyrin_rpt-contain_sf"/>
</dbReference>
<dbReference type="GO" id="GO:0000151">
    <property type="term" value="C:ubiquitin ligase complex"/>
    <property type="evidence" value="ECO:0007669"/>
    <property type="project" value="TreeGrafter"/>
</dbReference>
<evidence type="ECO:0000313" key="4">
    <source>
        <dbReference type="EMBL" id="KRT83769.1"/>
    </source>
</evidence>
<dbReference type="PRINTS" id="PR01415">
    <property type="entry name" value="ANKYRIN"/>
</dbReference>